<accession>A0ABX0WNL1</accession>
<dbReference type="RefSeq" id="WP_167660542.1">
    <property type="nucleotide sequence ID" value="NZ_BMCQ01000004.1"/>
</dbReference>
<evidence type="ECO:0008006" key="3">
    <source>
        <dbReference type="Google" id="ProtNLM"/>
    </source>
</evidence>
<proteinExistence type="predicted"/>
<name>A0ABX0WNL1_9BURK</name>
<evidence type="ECO:0000313" key="2">
    <source>
        <dbReference type="Proteomes" id="UP000783934"/>
    </source>
</evidence>
<gene>
    <name evidence="1" type="ORF">GGR41_000561</name>
</gene>
<protein>
    <recommendedName>
        <fullName evidence="3">Head-to-tail stopper</fullName>
    </recommendedName>
</protein>
<dbReference type="EMBL" id="JAATIZ010000001">
    <property type="protein sequence ID" value="NJB64340.1"/>
    <property type="molecule type" value="Genomic_DNA"/>
</dbReference>
<reference evidence="1 2" key="1">
    <citation type="submission" date="2020-03" db="EMBL/GenBank/DDBJ databases">
        <title>Genomic Encyclopedia of Type Strains, Phase IV (KMG-IV): sequencing the most valuable type-strain genomes for metagenomic binning, comparative biology and taxonomic classification.</title>
        <authorList>
            <person name="Goeker M."/>
        </authorList>
    </citation>
    <scope>NUCLEOTIDE SEQUENCE [LARGE SCALE GENOMIC DNA]</scope>
    <source>
        <strain evidence="1 2">DSM 26613</strain>
    </source>
</reference>
<evidence type="ECO:0000313" key="1">
    <source>
        <dbReference type="EMBL" id="NJB64340.1"/>
    </source>
</evidence>
<keyword evidence="2" id="KW-1185">Reference proteome</keyword>
<dbReference type="Proteomes" id="UP000783934">
    <property type="component" value="Unassembled WGS sequence"/>
</dbReference>
<sequence length="120" mass="12939">MSIYDRAAATAERLLKRYGAPMALKRTVEGDYDPSTGSSSSATQEYAATGVMLEYEQRDVDGSLIQQGDQRVYLSPDLAVTPETGDTLSFNGSLFTVVVSRPLAPAGKVVLHDVQVRGVR</sequence>
<comment type="caution">
    <text evidence="1">The sequence shown here is derived from an EMBL/GenBank/DDBJ whole genome shotgun (WGS) entry which is preliminary data.</text>
</comment>
<organism evidence="1 2">
    <name type="scientific">Paenalcaligenes hominis</name>
    <dbReference type="NCBI Taxonomy" id="643674"/>
    <lineage>
        <taxon>Bacteria</taxon>
        <taxon>Pseudomonadati</taxon>
        <taxon>Pseudomonadota</taxon>
        <taxon>Betaproteobacteria</taxon>
        <taxon>Burkholderiales</taxon>
        <taxon>Alcaligenaceae</taxon>
        <taxon>Paenalcaligenes</taxon>
    </lineage>
</organism>